<evidence type="ECO:0000256" key="6">
    <source>
        <dbReference type="SAM" id="Coils"/>
    </source>
</evidence>
<dbReference type="GO" id="GO:0005524">
    <property type="term" value="F:ATP binding"/>
    <property type="evidence" value="ECO:0007669"/>
    <property type="project" value="UniProtKB-KW"/>
</dbReference>
<dbReference type="SUPFAM" id="SSF52058">
    <property type="entry name" value="L domain-like"/>
    <property type="match status" value="1"/>
</dbReference>
<keyword evidence="5" id="KW-0067">ATP-binding</keyword>
<dbReference type="CDD" id="cd14798">
    <property type="entry name" value="RX-CC_like"/>
    <property type="match status" value="1"/>
</dbReference>
<organism evidence="11 12">
    <name type="scientific">Rubroshorea leprosula</name>
    <dbReference type="NCBI Taxonomy" id="152421"/>
    <lineage>
        <taxon>Eukaryota</taxon>
        <taxon>Viridiplantae</taxon>
        <taxon>Streptophyta</taxon>
        <taxon>Embryophyta</taxon>
        <taxon>Tracheophyta</taxon>
        <taxon>Spermatophyta</taxon>
        <taxon>Magnoliopsida</taxon>
        <taxon>eudicotyledons</taxon>
        <taxon>Gunneridae</taxon>
        <taxon>Pentapetalae</taxon>
        <taxon>rosids</taxon>
        <taxon>malvids</taxon>
        <taxon>Malvales</taxon>
        <taxon>Dipterocarpaceae</taxon>
        <taxon>Rubroshorea</taxon>
    </lineage>
</organism>
<feature type="domain" description="R13L1/DRL21-like LRR repeat region" evidence="10">
    <location>
        <begin position="874"/>
        <end position="1001"/>
    </location>
</feature>
<keyword evidence="1" id="KW-0433">Leucine-rich repeat</keyword>
<evidence type="ECO:0000256" key="1">
    <source>
        <dbReference type="ARBA" id="ARBA00022614"/>
    </source>
</evidence>
<dbReference type="GO" id="GO:0006952">
    <property type="term" value="P:defense response"/>
    <property type="evidence" value="ECO:0007669"/>
    <property type="project" value="UniProtKB-KW"/>
</dbReference>
<dbReference type="Gene3D" id="1.10.8.430">
    <property type="entry name" value="Helical domain of apoptotic protease-activating factors"/>
    <property type="match status" value="1"/>
</dbReference>
<protein>
    <submittedName>
        <fullName evidence="11">Uncharacterized protein</fullName>
    </submittedName>
</protein>
<dbReference type="InterPro" id="IPR042197">
    <property type="entry name" value="Apaf_helical"/>
</dbReference>
<evidence type="ECO:0000259" key="8">
    <source>
        <dbReference type="Pfam" id="PF18052"/>
    </source>
</evidence>
<evidence type="ECO:0000313" key="11">
    <source>
        <dbReference type="EMBL" id="GKV30488.1"/>
    </source>
</evidence>
<sequence>MAADAVVSALLEKLTSIALGEIEKEVRRVINVRGEVNKLSSNFQAIKAVLEDAERQQLDKGKASVRDWLDKLKDVSYDIDNALDEWSTAILKSELEPKSKVCSFVPSPSYCFNGGKLLLKTAHKIQALNERLDVIANERERYQFKVLSNEKPKRDETTSFINVAEVMGRVEDKDRIVNMLLSEGRIEEIGPKLQMISMVGIGGIGKTTLAKLAFNNEEVKSHFEAKIWVCVSDTFNEMKIAKDILKFVIGNADKDVIEKLHKLNSAVEKMDKLRDAIVEMEKLRDTIERLDKLEDVLLYLKTSIEGKKFLLVLDDVWTEEYGKWDQLKHLLLSNGSQGSKILVTTRKEKVAVSMGCELFKVGQLSGEEGWSLFSQIAFFGRSNDDCRSLEEIAREIAKKCKGLPLALKTLAKIWVCVSDTFNEMKIAKDILKFVIGNADKDVIEKLHKLNSAVEKVEKLKDVIVEKGKLKDVVEKLDKLEDVLQYLKISIEGKKFLLVLDDVWTKEYGMWNQLKHLLLSNGSQGSKILVTTRDEGVARIMGCKLFKVGLLSEEAGWSLFSEIAFHERSDDDCRSLKEIGVKIAKKCKGLPLALKTLGGLMRLKKGEEQWQNVLESPMWELEEVEKDYVIEKKRLIELWMAQGFLEGTQDMEKVGENNFNDLSMRFFFQDFEMDENGGIIKCKMHDMVHDFAMFLTRGECLTMGTSSSIQCFNGKTRHFFFMMQTEETIAIQTCTENLHTLLIESNGTNPISHIELLKLFDRLKCLRILKCSDSRINKCPKKIGKLIHLRHLDLSKNRELKKLPKAVCDLYNLLILDISGCYGLKRLPHRMGNLINLLHLRNEGTALNFMPKSLEKLTSLKTLNVFVVTHKGAALSDLGNLNHLCGTLSIGGLGSVRDQREAEKAQLQNKKGITNLTLKFDRNGLPVSPANESPSIVFEALKLPSDLKTLELHGYQSTFSFIQPSWMVSLTKLKELVISNFVNAEQWPSLGKLPSLESLKVDDTRKVKKVGVEFLGIEMSLSPSSSSVVAFPNLKTLQFRYMGEWEEWEEWDSGSRGEIMPCLSSLTIYGCPKLKKLPDYILQNTTLQELIISYSLDAVISNLFKKDCKPHISCISNMDVEGEKEIVGHTNPIVWSSPSWITPLTNLKHIVIEYCYVEHLPPLGKLPSLESLTLVDVFEVKKVGVEFLGIETSLSPSSSSVFAFPNLKSLTFDTMEDWEEWDYESRGEEDITIMPCLSSLTINRCQKLKMLPDYILQSTTLQELKIFKCSIISKRCKEDYQPFIDRIPHPMC</sequence>
<dbReference type="SUPFAM" id="SSF52540">
    <property type="entry name" value="P-loop containing nucleoside triphosphate hydrolases"/>
    <property type="match status" value="2"/>
</dbReference>
<dbReference type="Pfam" id="PF23559">
    <property type="entry name" value="WHD_DRP"/>
    <property type="match status" value="1"/>
</dbReference>
<keyword evidence="12" id="KW-1185">Reference proteome</keyword>
<keyword evidence="2" id="KW-0677">Repeat</keyword>
<dbReference type="InterPro" id="IPR056789">
    <property type="entry name" value="LRR_R13L1-DRL21"/>
</dbReference>
<reference evidence="11 12" key="1">
    <citation type="journal article" date="2021" name="Commun. Biol.">
        <title>The genome of Shorea leprosula (Dipterocarpaceae) highlights the ecological relevance of drought in aseasonal tropical rainforests.</title>
        <authorList>
            <person name="Ng K.K.S."/>
            <person name="Kobayashi M.J."/>
            <person name="Fawcett J.A."/>
            <person name="Hatakeyama M."/>
            <person name="Paape T."/>
            <person name="Ng C.H."/>
            <person name="Ang C.C."/>
            <person name="Tnah L.H."/>
            <person name="Lee C.T."/>
            <person name="Nishiyama T."/>
            <person name="Sese J."/>
            <person name="O'Brien M.J."/>
            <person name="Copetti D."/>
            <person name="Mohd Noor M.I."/>
            <person name="Ong R.C."/>
            <person name="Putra M."/>
            <person name="Sireger I.Z."/>
            <person name="Indrioko S."/>
            <person name="Kosugi Y."/>
            <person name="Izuno A."/>
            <person name="Isagi Y."/>
            <person name="Lee S.L."/>
            <person name="Shimizu K.K."/>
        </authorList>
    </citation>
    <scope>NUCLEOTIDE SEQUENCE [LARGE SCALE GENOMIC DNA]</scope>
    <source>
        <strain evidence="11">214</strain>
    </source>
</reference>
<dbReference type="PANTHER" id="PTHR36766:SF40">
    <property type="entry name" value="DISEASE RESISTANCE PROTEIN RGA3"/>
    <property type="match status" value="1"/>
</dbReference>
<dbReference type="GO" id="GO:0051707">
    <property type="term" value="P:response to other organism"/>
    <property type="evidence" value="ECO:0007669"/>
    <property type="project" value="UniProtKB-ARBA"/>
</dbReference>
<dbReference type="PANTHER" id="PTHR36766">
    <property type="entry name" value="PLANT BROAD-SPECTRUM MILDEW RESISTANCE PROTEIN RPW8"/>
    <property type="match status" value="1"/>
</dbReference>
<evidence type="ECO:0000256" key="4">
    <source>
        <dbReference type="ARBA" id="ARBA00022821"/>
    </source>
</evidence>
<evidence type="ECO:0000313" key="12">
    <source>
        <dbReference type="Proteomes" id="UP001054252"/>
    </source>
</evidence>
<dbReference type="Proteomes" id="UP001054252">
    <property type="component" value="Unassembled WGS sequence"/>
</dbReference>
<dbReference type="SUPFAM" id="SSF52047">
    <property type="entry name" value="RNI-like"/>
    <property type="match status" value="1"/>
</dbReference>
<feature type="domain" description="Disease resistance N-terminal" evidence="8">
    <location>
        <begin position="6"/>
        <end position="100"/>
    </location>
</feature>
<feature type="domain" description="Disease resistance protein winged helix" evidence="9">
    <location>
        <begin position="625"/>
        <end position="691"/>
    </location>
</feature>
<comment type="caution">
    <text evidence="11">The sequence shown here is derived from an EMBL/GenBank/DDBJ whole genome shotgun (WGS) entry which is preliminary data.</text>
</comment>
<keyword evidence="6" id="KW-0175">Coiled coil</keyword>
<dbReference type="InterPro" id="IPR058922">
    <property type="entry name" value="WHD_DRP"/>
</dbReference>
<evidence type="ECO:0000256" key="5">
    <source>
        <dbReference type="ARBA" id="ARBA00022840"/>
    </source>
</evidence>
<evidence type="ECO:0000259" key="9">
    <source>
        <dbReference type="Pfam" id="PF23559"/>
    </source>
</evidence>
<evidence type="ECO:0000259" key="10">
    <source>
        <dbReference type="Pfam" id="PF25019"/>
    </source>
</evidence>
<dbReference type="InterPro" id="IPR002182">
    <property type="entry name" value="NB-ARC"/>
</dbReference>
<evidence type="ECO:0000259" key="7">
    <source>
        <dbReference type="Pfam" id="PF00931"/>
    </source>
</evidence>
<dbReference type="PRINTS" id="PR00364">
    <property type="entry name" value="DISEASERSIST"/>
</dbReference>
<keyword evidence="3" id="KW-0547">Nucleotide-binding</keyword>
<evidence type="ECO:0000256" key="3">
    <source>
        <dbReference type="ARBA" id="ARBA00022741"/>
    </source>
</evidence>
<dbReference type="EMBL" id="BPVZ01000087">
    <property type="protein sequence ID" value="GKV30488.1"/>
    <property type="molecule type" value="Genomic_DNA"/>
</dbReference>
<feature type="domain" description="NB-ARC" evidence="7">
    <location>
        <begin position="174"/>
        <end position="379"/>
    </location>
</feature>
<accession>A0AAV5KZQ8</accession>
<dbReference type="Pfam" id="PF25019">
    <property type="entry name" value="LRR_R13L1-DRL21"/>
    <property type="match status" value="1"/>
</dbReference>
<dbReference type="Pfam" id="PF18052">
    <property type="entry name" value="Rx_N"/>
    <property type="match status" value="1"/>
</dbReference>
<proteinExistence type="predicted"/>
<feature type="domain" description="NB-ARC" evidence="7">
    <location>
        <begin position="412"/>
        <end position="568"/>
    </location>
</feature>
<dbReference type="Gene3D" id="3.40.50.300">
    <property type="entry name" value="P-loop containing nucleotide triphosphate hydrolases"/>
    <property type="match status" value="2"/>
</dbReference>
<feature type="coiled-coil region" evidence="6">
    <location>
        <begin position="263"/>
        <end position="293"/>
    </location>
</feature>
<dbReference type="Pfam" id="PF00931">
    <property type="entry name" value="NB-ARC"/>
    <property type="match status" value="2"/>
</dbReference>
<dbReference type="InterPro" id="IPR027417">
    <property type="entry name" value="P-loop_NTPase"/>
</dbReference>
<keyword evidence="4" id="KW-0611">Plant defense</keyword>
<name>A0AAV5KZQ8_9ROSI</name>
<dbReference type="InterPro" id="IPR032675">
    <property type="entry name" value="LRR_dom_sf"/>
</dbReference>
<evidence type="ECO:0000256" key="2">
    <source>
        <dbReference type="ARBA" id="ARBA00022737"/>
    </source>
</evidence>
<dbReference type="InterPro" id="IPR041118">
    <property type="entry name" value="Rx_N"/>
</dbReference>
<dbReference type="GO" id="GO:0043531">
    <property type="term" value="F:ADP binding"/>
    <property type="evidence" value="ECO:0007669"/>
    <property type="project" value="InterPro"/>
</dbReference>
<dbReference type="Gene3D" id="1.20.5.4130">
    <property type="match status" value="1"/>
</dbReference>
<gene>
    <name evidence="11" type="ORF">SLEP1_g39292</name>
</gene>
<dbReference type="Gene3D" id="3.80.10.10">
    <property type="entry name" value="Ribonuclease Inhibitor"/>
    <property type="match status" value="2"/>
</dbReference>
<dbReference type="InterPro" id="IPR038005">
    <property type="entry name" value="RX-like_CC"/>
</dbReference>